<keyword evidence="1" id="KW-1133">Transmembrane helix</keyword>
<name>A0A386H2F0_9CLOT</name>
<evidence type="ECO:0000313" key="3">
    <source>
        <dbReference type="Proteomes" id="UP000266301"/>
    </source>
</evidence>
<protein>
    <submittedName>
        <fullName evidence="2">VCBS repeat-containing protein</fullName>
    </submittedName>
</protein>
<evidence type="ECO:0000313" key="2">
    <source>
        <dbReference type="EMBL" id="AYD39723.1"/>
    </source>
</evidence>
<keyword evidence="1" id="KW-0812">Transmembrane</keyword>
<organism evidence="2 3">
    <name type="scientific">Clostridium fermenticellae</name>
    <dbReference type="NCBI Taxonomy" id="2068654"/>
    <lineage>
        <taxon>Bacteria</taxon>
        <taxon>Bacillati</taxon>
        <taxon>Bacillota</taxon>
        <taxon>Clostridia</taxon>
        <taxon>Eubacteriales</taxon>
        <taxon>Clostridiaceae</taxon>
        <taxon>Clostridium</taxon>
    </lineage>
</organism>
<dbReference type="RefSeq" id="WP_119970585.1">
    <property type="nucleotide sequence ID" value="NZ_CP032416.1"/>
</dbReference>
<dbReference type="OrthoDB" id="1935191at2"/>
<dbReference type="AlphaFoldDB" id="A0A386H2F0"/>
<feature type="transmembrane region" description="Helical" evidence="1">
    <location>
        <begin position="12"/>
        <end position="31"/>
    </location>
</feature>
<keyword evidence="1" id="KW-0472">Membrane</keyword>
<dbReference type="SUPFAM" id="SSF69318">
    <property type="entry name" value="Integrin alpha N-terminal domain"/>
    <property type="match status" value="1"/>
</dbReference>
<dbReference type="KEGG" id="cfer:D4Z93_03980"/>
<dbReference type="Proteomes" id="UP000266301">
    <property type="component" value="Chromosome"/>
</dbReference>
<reference evidence="2 3" key="1">
    <citation type="journal article" date="2019" name="Int. J. Syst. Evol. Microbiol.">
        <title>Clostridium fermenticellae sp. nov., isolated from the mud in a fermentation cellar for the production of the Chinese liquor, baijiu.</title>
        <authorList>
            <person name="Xu P.X."/>
            <person name="Chai L.J."/>
            <person name="Qiu T."/>
            <person name="Zhang X.J."/>
            <person name="Lu Z.M."/>
            <person name="Xiao C."/>
            <person name="Wang S.T."/>
            <person name="Shen C.H."/>
            <person name="Shi J.S."/>
            <person name="Xu Z.H."/>
        </authorList>
    </citation>
    <scope>NUCLEOTIDE SEQUENCE [LARGE SCALE GENOMIC DNA]</scope>
    <source>
        <strain evidence="2 3">JN500901</strain>
    </source>
</reference>
<sequence length="311" mass="36396">MKLRILFLRKKYIYIFLIIFILLIFLLVLFIKNDSTQTFNDVSQTKTIKSDFDGDGYKDNLNLKKNSNKYYLDISTKNKTYNLTSNFSKSISDVCNYWPVHITFMDISRDKIPEIFVQGSVKDKPVQYVFSWIDSKFENVFSNSSNILGFIDCKNNKTPKVISGKFSNNTIYTYNYIFLNYKFKNYNYENSQTFMGKDSICGFINLIQTLPQSKDYIPKDIFSANIINKEFDLLSNMSSQNNTYTFQDAVFEETKCTDKGDPSEILWKLNFRGISNEDKTSKKNYTINITLVPDQNSTEKYYFKISSMSLI</sequence>
<accession>A0A386H2F0</accession>
<gene>
    <name evidence="2" type="ORF">D4Z93_03980</name>
</gene>
<evidence type="ECO:0000256" key="1">
    <source>
        <dbReference type="SAM" id="Phobius"/>
    </source>
</evidence>
<proteinExistence type="predicted"/>
<keyword evidence="3" id="KW-1185">Reference proteome</keyword>
<dbReference type="InterPro" id="IPR028994">
    <property type="entry name" value="Integrin_alpha_N"/>
</dbReference>
<dbReference type="EMBL" id="CP032416">
    <property type="protein sequence ID" value="AYD39723.1"/>
    <property type="molecule type" value="Genomic_DNA"/>
</dbReference>